<dbReference type="InterPro" id="IPR027417">
    <property type="entry name" value="P-loop_NTPase"/>
</dbReference>
<dbReference type="PANTHER" id="PTHR16305">
    <property type="entry name" value="TESTICULAR SOLUBLE ADENYLYL CYCLASE"/>
    <property type="match status" value="1"/>
</dbReference>
<dbReference type="PANTHER" id="PTHR16305:SF35">
    <property type="entry name" value="TRANSCRIPTIONAL ACTIVATOR DOMAIN"/>
    <property type="match status" value="1"/>
</dbReference>
<dbReference type="Pfam" id="PF13191">
    <property type="entry name" value="AAA_16"/>
    <property type="match status" value="1"/>
</dbReference>
<dbReference type="Gene3D" id="3.40.50.300">
    <property type="entry name" value="P-loop containing nucleotide triphosphate hydrolases"/>
    <property type="match status" value="1"/>
</dbReference>
<organism evidence="4 5">
    <name type="scientific">Micromonospora purpureochromogenes</name>
    <dbReference type="NCBI Taxonomy" id="47872"/>
    <lineage>
        <taxon>Bacteria</taxon>
        <taxon>Bacillati</taxon>
        <taxon>Actinomycetota</taxon>
        <taxon>Actinomycetes</taxon>
        <taxon>Micromonosporales</taxon>
        <taxon>Micromonosporaceae</taxon>
        <taxon>Micromonospora</taxon>
    </lineage>
</organism>
<dbReference type="Pfam" id="PF00196">
    <property type="entry name" value="GerE"/>
    <property type="match status" value="1"/>
</dbReference>
<dbReference type="InterPro" id="IPR011990">
    <property type="entry name" value="TPR-like_helical_dom_sf"/>
</dbReference>
<dbReference type="InterPro" id="IPR000792">
    <property type="entry name" value="Tscrpt_reg_LuxR_C"/>
</dbReference>
<proteinExistence type="predicted"/>
<dbReference type="Proteomes" id="UP000198228">
    <property type="component" value="Chromosome I"/>
</dbReference>
<dbReference type="GO" id="GO:0003677">
    <property type="term" value="F:DNA binding"/>
    <property type="evidence" value="ECO:0007669"/>
    <property type="project" value="InterPro"/>
</dbReference>
<dbReference type="InterPro" id="IPR041664">
    <property type="entry name" value="AAA_16"/>
</dbReference>
<name>A0A1C4UAN1_9ACTN</name>
<dbReference type="InterPro" id="IPR036388">
    <property type="entry name" value="WH-like_DNA-bd_sf"/>
</dbReference>
<dbReference type="SUPFAM" id="SSF46894">
    <property type="entry name" value="C-terminal effector domain of the bipartite response regulators"/>
    <property type="match status" value="1"/>
</dbReference>
<dbReference type="GO" id="GO:0006355">
    <property type="term" value="P:regulation of DNA-templated transcription"/>
    <property type="evidence" value="ECO:0007669"/>
    <property type="project" value="InterPro"/>
</dbReference>
<evidence type="ECO:0000256" key="2">
    <source>
        <dbReference type="ARBA" id="ARBA00022840"/>
    </source>
</evidence>
<dbReference type="InterPro" id="IPR016032">
    <property type="entry name" value="Sig_transdc_resp-reg_C-effctor"/>
</dbReference>
<dbReference type="GO" id="GO:0004016">
    <property type="term" value="F:adenylate cyclase activity"/>
    <property type="evidence" value="ECO:0007669"/>
    <property type="project" value="TreeGrafter"/>
</dbReference>
<reference evidence="4 5" key="1">
    <citation type="submission" date="2016-06" db="EMBL/GenBank/DDBJ databases">
        <authorList>
            <person name="Kjaerup R.B."/>
            <person name="Dalgaard T.S."/>
            <person name="Juul-Madsen H.R."/>
        </authorList>
    </citation>
    <scope>NUCLEOTIDE SEQUENCE [LARGE SCALE GENOMIC DNA]</scope>
    <source>
        <strain evidence="4 5">DSM 43821</strain>
    </source>
</reference>
<dbReference type="Gene3D" id="1.25.40.10">
    <property type="entry name" value="Tetratricopeptide repeat domain"/>
    <property type="match status" value="2"/>
</dbReference>
<gene>
    <name evidence="4" type="ORF">GA0074696_0234</name>
</gene>
<dbReference type="EMBL" id="LT607410">
    <property type="protein sequence ID" value="SCE68760.1"/>
    <property type="molecule type" value="Genomic_DNA"/>
</dbReference>
<dbReference type="RefSeq" id="WP_088959376.1">
    <property type="nucleotide sequence ID" value="NZ_LT607410.1"/>
</dbReference>
<dbReference type="SUPFAM" id="SSF48452">
    <property type="entry name" value="TPR-like"/>
    <property type="match status" value="2"/>
</dbReference>
<keyword evidence="1" id="KW-0547">Nucleotide-binding</keyword>
<evidence type="ECO:0000256" key="1">
    <source>
        <dbReference type="ARBA" id="ARBA00022741"/>
    </source>
</evidence>
<evidence type="ECO:0000313" key="4">
    <source>
        <dbReference type="EMBL" id="SCE68760.1"/>
    </source>
</evidence>
<dbReference type="SMART" id="SM00421">
    <property type="entry name" value="HTH_LUXR"/>
    <property type="match status" value="1"/>
</dbReference>
<dbReference type="Gene3D" id="1.10.10.10">
    <property type="entry name" value="Winged helix-like DNA-binding domain superfamily/Winged helix DNA-binding domain"/>
    <property type="match status" value="1"/>
</dbReference>
<protein>
    <submittedName>
        <fullName evidence="4">Regulatory protein, luxR family</fullName>
    </submittedName>
</protein>
<dbReference type="CDD" id="cd06170">
    <property type="entry name" value="LuxR_C_like"/>
    <property type="match status" value="1"/>
</dbReference>
<evidence type="ECO:0000259" key="3">
    <source>
        <dbReference type="SMART" id="SM00421"/>
    </source>
</evidence>
<accession>A0A1C4UAN1</accession>
<keyword evidence="2" id="KW-0067">ATP-binding</keyword>
<feature type="domain" description="HTH luxR-type" evidence="3">
    <location>
        <begin position="888"/>
        <end position="945"/>
    </location>
</feature>
<dbReference type="GO" id="GO:0005524">
    <property type="term" value="F:ATP binding"/>
    <property type="evidence" value="ECO:0007669"/>
    <property type="project" value="UniProtKB-KW"/>
</dbReference>
<dbReference type="AlphaFoldDB" id="A0A1C4UAN1"/>
<dbReference type="SUPFAM" id="SSF52540">
    <property type="entry name" value="P-loop containing nucleoside triphosphate hydrolases"/>
    <property type="match status" value="1"/>
</dbReference>
<sequence>MTEESPFVGRPNELERLRRRLSEVRDGAARTVLVGGGPGLGKTRLLSEFLRGARVTGIHVLSGACEEHFGDPMPYGPLIEALDTFGLEYGESGATELGGPAYRKLTAFFDLGNDSMGVPLQVFLAVRRMLDHIATDAPVVLILEDLHWADPSTLDLVRHLAQTRAEDRRVLLVGSYRPVGRAHPLWRLFGGATFMRRTDRFELRPFTLDEMRELLGEVDRRLAERCLRLSDGIPFYAEQLMATGALAGGDEDIALPPDIRSMMLGRLSQLTEDAFRVLQTAAVAGRAMSRQLLHAVSGMPAETLRDALHECVDHQILSVGQGTYRFHHALLRETVLQETAPDVRVELHVAMAEALAADSRMCVTESSAAAEQAIHWYRAGVWPQALTYAVTAGQAAARTLAFSSADLQFDRALQLWHRVDDAEARAGMTRSRLLAEAAEAARWSGRVDRAVDLVEQAIDAPDHGGDPGQLGELHERRANYLAEAGRWADSAAAFRDAAHLLADRPPSAAQVRVLAGIALAHLQAGRYEEGRETADEALSMAIEVGAHAEEGRALNVSGLARGMLGDPEGEVRLRRSIEVARSAAHIEDLLRAYGNLGLILEHAGRLRDSAEVTRDGLDEARRLGLTGSRQSTIVANNASAALVLLGEWDDAERIITEAIQDLRPAESLYPRLTLAEIQVHRGDLRRARELLASIDDVEHGADPRFLGPLHAIRAELAIEEGELTRAAAEVARGLAAVRKGENTLELLRLCAVGMRCAADQEAADVGDRLALLAGEAVRAPVEKEPTQLARLLAAERRRIRRTDTARVWGQVADGWAALDRRFPAAYARWRQAEAALRAGERAGAREPARIAYQTAKELGATPLRERVRTLARKADLDLADRPAPARLPYNLTPAELHTLRLLYQGSDVARIASQRGVAKRTAETQLARVYKKLDVHTAVEAITRAREEHFFD</sequence>
<dbReference type="GO" id="GO:0005737">
    <property type="term" value="C:cytoplasm"/>
    <property type="evidence" value="ECO:0007669"/>
    <property type="project" value="TreeGrafter"/>
</dbReference>
<evidence type="ECO:0000313" key="5">
    <source>
        <dbReference type="Proteomes" id="UP000198228"/>
    </source>
</evidence>